<evidence type="ECO:0000259" key="3">
    <source>
        <dbReference type="Pfam" id="PF00685"/>
    </source>
</evidence>
<dbReference type="AlphaFoldDB" id="A0A9Q1CEC3"/>
<evidence type="ECO:0000313" key="4">
    <source>
        <dbReference type="EMBL" id="KAJ8043537.1"/>
    </source>
</evidence>
<evidence type="ECO:0000256" key="2">
    <source>
        <dbReference type="SAM" id="Phobius"/>
    </source>
</evidence>
<protein>
    <submittedName>
        <fullName evidence="4">WSC domain-containing protein 1</fullName>
    </submittedName>
</protein>
<comment type="similarity">
    <text evidence="1">Belongs to the WSCD family.</text>
</comment>
<dbReference type="Proteomes" id="UP001152320">
    <property type="component" value="Chromosome 4"/>
</dbReference>
<dbReference type="InterPro" id="IPR051589">
    <property type="entry name" value="Sialate-O-sulfotransferase"/>
</dbReference>
<name>A0A9Q1CEC3_HOLLE</name>
<dbReference type="SUPFAM" id="SSF52540">
    <property type="entry name" value="P-loop containing nucleoside triphosphate hydrolases"/>
    <property type="match status" value="1"/>
</dbReference>
<keyword evidence="2" id="KW-1133">Transmembrane helix</keyword>
<dbReference type="PANTHER" id="PTHR45964:SF9">
    <property type="entry name" value="SULFOTRANSFERASE"/>
    <property type="match status" value="1"/>
</dbReference>
<evidence type="ECO:0000313" key="5">
    <source>
        <dbReference type="Proteomes" id="UP001152320"/>
    </source>
</evidence>
<reference evidence="4" key="1">
    <citation type="submission" date="2021-10" db="EMBL/GenBank/DDBJ databases">
        <title>Tropical sea cucumber genome reveals ecological adaptation and Cuvierian tubules defense mechanism.</title>
        <authorList>
            <person name="Chen T."/>
        </authorList>
    </citation>
    <scope>NUCLEOTIDE SEQUENCE</scope>
    <source>
        <strain evidence="4">Nanhai2018</strain>
        <tissue evidence="4">Muscle</tissue>
    </source>
</reference>
<organism evidence="4 5">
    <name type="scientific">Holothuria leucospilota</name>
    <name type="common">Black long sea cucumber</name>
    <name type="synonym">Mertensiothuria leucospilota</name>
    <dbReference type="NCBI Taxonomy" id="206669"/>
    <lineage>
        <taxon>Eukaryota</taxon>
        <taxon>Metazoa</taxon>
        <taxon>Echinodermata</taxon>
        <taxon>Eleutherozoa</taxon>
        <taxon>Echinozoa</taxon>
        <taxon>Holothuroidea</taxon>
        <taxon>Aspidochirotacea</taxon>
        <taxon>Aspidochirotida</taxon>
        <taxon>Holothuriidae</taxon>
        <taxon>Holothuria</taxon>
    </lineage>
</organism>
<proteinExistence type="inferred from homology"/>
<evidence type="ECO:0000256" key="1">
    <source>
        <dbReference type="ARBA" id="ARBA00010236"/>
    </source>
</evidence>
<dbReference type="PANTHER" id="PTHR45964">
    <property type="entry name" value="WSCD FAMILY MEMBER CG9164"/>
    <property type="match status" value="1"/>
</dbReference>
<dbReference type="EMBL" id="JAIZAY010000004">
    <property type="protein sequence ID" value="KAJ8043537.1"/>
    <property type="molecule type" value="Genomic_DNA"/>
</dbReference>
<dbReference type="InterPro" id="IPR000863">
    <property type="entry name" value="Sulfotransferase_dom"/>
</dbReference>
<dbReference type="Gene3D" id="3.40.50.300">
    <property type="entry name" value="P-loop containing nucleotide triphosphate hydrolases"/>
    <property type="match status" value="1"/>
</dbReference>
<accession>A0A9Q1CEC3</accession>
<dbReference type="OrthoDB" id="5985073at2759"/>
<gene>
    <name evidence="4" type="ORF">HOLleu_10661</name>
</gene>
<keyword evidence="2" id="KW-0472">Membrane</keyword>
<feature type="transmembrane region" description="Helical" evidence="2">
    <location>
        <begin position="12"/>
        <end position="30"/>
    </location>
</feature>
<dbReference type="GO" id="GO:0008146">
    <property type="term" value="F:sulfotransferase activity"/>
    <property type="evidence" value="ECO:0007669"/>
    <property type="project" value="InterPro"/>
</dbReference>
<keyword evidence="5" id="KW-1185">Reference proteome</keyword>
<dbReference type="InterPro" id="IPR027417">
    <property type="entry name" value="P-loop_NTPase"/>
</dbReference>
<comment type="caution">
    <text evidence="4">The sequence shown here is derived from an EMBL/GenBank/DDBJ whole genome shotgun (WGS) entry which is preliminary data.</text>
</comment>
<keyword evidence="2" id="KW-0812">Transmembrane</keyword>
<feature type="domain" description="Sulfotransferase" evidence="3">
    <location>
        <begin position="151"/>
        <end position="252"/>
    </location>
</feature>
<dbReference type="Pfam" id="PF00685">
    <property type="entry name" value="Sulfotransfer_1"/>
    <property type="match status" value="1"/>
</dbReference>
<sequence length="305" mass="35171">MFDDKFRSFFKFFWLLPLIAAPGLILLGYYEAHQEHLVSFQGNTYSHPRGIHLTGKKLSISANQQVCLTKKFAAPGSLRVVALASAPGSGNTWTRHLLESASGIYTGSIYKDKKLYRAGFYGEYEDYVAGTVLVVKCHRFKAENSEKFETAIVLVRNPYKAMISEYNRILTGKNHTAVANPSDFSGEEWTFFVRQMGDKWFGIIDKWLAKDPNIHVVFYENLLKDKRTELEKMLEFLNIDIDPARLDCTIANQEGSFHRKSTNEFDPFTDELKTYLDEKIRRAQDLLTAFRKPLLPEEYFAKDFR</sequence>